<name>A0A830CMD6_9LAMI</name>
<feature type="region of interest" description="Disordered" evidence="6">
    <location>
        <begin position="29"/>
        <end position="52"/>
    </location>
</feature>
<dbReference type="AlphaFoldDB" id="A0A830CMD6"/>
<dbReference type="GO" id="GO:0003677">
    <property type="term" value="F:DNA binding"/>
    <property type="evidence" value="ECO:0007669"/>
    <property type="project" value="UniProtKB-KW"/>
</dbReference>
<evidence type="ECO:0000256" key="2">
    <source>
        <dbReference type="ARBA" id="ARBA00023015"/>
    </source>
</evidence>
<dbReference type="Proteomes" id="UP000653305">
    <property type="component" value="Unassembled WGS sequence"/>
</dbReference>
<evidence type="ECO:0000256" key="4">
    <source>
        <dbReference type="ARBA" id="ARBA00023163"/>
    </source>
</evidence>
<keyword evidence="8" id="KW-1185">Reference proteome</keyword>
<dbReference type="GO" id="GO:0007218">
    <property type="term" value="P:neuropeptide signaling pathway"/>
    <property type="evidence" value="ECO:0007669"/>
    <property type="project" value="UniProtKB-KW"/>
</dbReference>
<dbReference type="GO" id="GO:0005634">
    <property type="term" value="C:nucleus"/>
    <property type="evidence" value="ECO:0007669"/>
    <property type="project" value="UniProtKB-SubCell"/>
</dbReference>
<keyword evidence="3" id="KW-0238">DNA-binding</keyword>
<feature type="compositionally biased region" description="Basic and acidic residues" evidence="6">
    <location>
        <begin position="191"/>
        <end position="223"/>
    </location>
</feature>
<proteinExistence type="predicted"/>
<reference evidence="7" key="1">
    <citation type="submission" date="2020-07" db="EMBL/GenBank/DDBJ databases">
        <title>Ethylene signaling mediates host invasion by parasitic plants.</title>
        <authorList>
            <person name="Yoshida S."/>
        </authorList>
    </citation>
    <scope>NUCLEOTIDE SEQUENCE</scope>
    <source>
        <strain evidence="7">Okayama</strain>
    </source>
</reference>
<feature type="region of interest" description="Disordered" evidence="6">
    <location>
        <begin position="1"/>
        <end position="20"/>
    </location>
</feature>
<keyword evidence="4" id="KW-0804">Transcription</keyword>
<organism evidence="7 8">
    <name type="scientific">Phtheirospermum japonicum</name>
    <dbReference type="NCBI Taxonomy" id="374723"/>
    <lineage>
        <taxon>Eukaryota</taxon>
        <taxon>Viridiplantae</taxon>
        <taxon>Streptophyta</taxon>
        <taxon>Embryophyta</taxon>
        <taxon>Tracheophyta</taxon>
        <taxon>Spermatophyta</taxon>
        <taxon>Magnoliopsida</taxon>
        <taxon>eudicotyledons</taxon>
        <taxon>Gunneridae</taxon>
        <taxon>Pentapetalae</taxon>
        <taxon>asterids</taxon>
        <taxon>lamiids</taxon>
        <taxon>Lamiales</taxon>
        <taxon>Orobanchaceae</taxon>
        <taxon>Orobanchaceae incertae sedis</taxon>
        <taxon>Phtheirospermum</taxon>
    </lineage>
</organism>
<feature type="compositionally biased region" description="Basic and acidic residues" evidence="6">
    <location>
        <begin position="231"/>
        <end position="257"/>
    </location>
</feature>
<protein>
    <submittedName>
        <fullName evidence="7">Myomodulin neuropeptides 1</fullName>
    </submittedName>
</protein>
<dbReference type="SUPFAM" id="SSF101936">
    <property type="entry name" value="DNA-binding pseudobarrel domain"/>
    <property type="match status" value="2"/>
</dbReference>
<keyword evidence="7" id="KW-0527">Neuropeptide</keyword>
<gene>
    <name evidence="7" type="ORF">PHJA_002158000</name>
</gene>
<evidence type="ECO:0000256" key="3">
    <source>
        <dbReference type="ARBA" id="ARBA00023125"/>
    </source>
</evidence>
<feature type="region of interest" description="Disordered" evidence="6">
    <location>
        <begin position="186"/>
        <end position="269"/>
    </location>
</feature>
<evidence type="ECO:0000256" key="5">
    <source>
        <dbReference type="ARBA" id="ARBA00023242"/>
    </source>
</evidence>
<dbReference type="EMBL" id="BMAC01000610">
    <property type="protein sequence ID" value="GFQ00140.1"/>
    <property type="molecule type" value="Genomic_DNA"/>
</dbReference>
<evidence type="ECO:0000256" key="1">
    <source>
        <dbReference type="ARBA" id="ARBA00004123"/>
    </source>
</evidence>
<sequence length="545" mass="61613">MSERRDIPGPSKRKAPEENLSDAFYEFSPFKKLRPDDDPTPPGKAPHEKWPGPKPRFSHLLIAPEEGHNVPRTLNQQEANPSFPLLRLVDTFEACIVLDCPRFIDYSMMFRVFDVHNTTYYMRLLHRVIGPIELVFDHGWIEFAGDHNLGAGDQISFDKNLDTTISDDFYYNLKFVKMPKSSKITSVGAESSKKPGDDAESCKKLGDDAESSKKPGGDTESSKKPCVSTESSKKPGDDAESSKKPGDDAENSKKPGDDAESDAGSSSSVPALKMPVFKVIYHRVLLETPPDQEQRNAPRPGSRPFQLEAIFLSKTLTAAEVGSRLFFDVYDAIVLADNPRVAEILPGDISMEFMVFDGDNRQYDMTLLHHVRRGGIIGFCLDGWDGIVRNHDLRQGDRVAFYKFLDRRISNGYYYVVLKLPPDVDRRYRRNPVRPGSSKALSQNDVAPGNAGLQLEASQARHFESSSRSLNEPFMVFDGYDRRYGLKLSYFFIRGQGLVCFLDNFGWQAFVENHDLIAGDRVHVYKILDHTVCDDHYFVIRYTRT</sequence>
<evidence type="ECO:0000313" key="8">
    <source>
        <dbReference type="Proteomes" id="UP000653305"/>
    </source>
</evidence>
<keyword evidence="2" id="KW-0805">Transcription regulation</keyword>
<accession>A0A830CMD6</accession>
<dbReference type="InterPro" id="IPR015300">
    <property type="entry name" value="DNA-bd_pseudobarrel_sf"/>
</dbReference>
<evidence type="ECO:0000256" key="6">
    <source>
        <dbReference type="SAM" id="MobiDB-lite"/>
    </source>
</evidence>
<keyword evidence="5" id="KW-0539">Nucleus</keyword>
<comment type="subcellular location">
    <subcellularLocation>
        <location evidence="1">Nucleus</location>
    </subcellularLocation>
</comment>
<evidence type="ECO:0000313" key="7">
    <source>
        <dbReference type="EMBL" id="GFQ00140.1"/>
    </source>
</evidence>
<comment type="caution">
    <text evidence="7">The sequence shown here is derived from an EMBL/GenBank/DDBJ whole genome shotgun (WGS) entry which is preliminary data.</text>
</comment>